<proteinExistence type="predicted"/>
<dbReference type="EMBL" id="ADLD01000003">
    <property type="protein sequence ID" value="EHB93388.1"/>
    <property type="molecule type" value="Genomic_DNA"/>
</dbReference>
<reference evidence="1 2" key="1">
    <citation type="submission" date="2011-08" db="EMBL/GenBank/DDBJ databases">
        <title>The Genome Sequence of Alistipes indistinctus YIT 12060.</title>
        <authorList>
            <consortium name="The Broad Institute Genome Sequencing Platform"/>
            <person name="Earl A."/>
            <person name="Ward D."/>
            <person name="Feldgarden M."/>
            <person name="Gevers D."/>
            <person name="Morotomi M."/>
            <person name="Young S.K."/>
            <person name="Zeng Q."/>
            <person name="Gargeya S."/>
            <person name="Fitzgerald M."/>
            <person name="Haas B."/>
            <person name="Abouelleil A."/>
            <person name="Alvarado L."/>
            <person name="Arachchi H.M."/>
            <person name="Berlin A."/>
            <person name="Brown A."/>
            <person name="Chapman S.B."/>
            <person name="Chen Z."/>
            <person name="Dunbar C."/>
            <person name="Freedman E."/>
            <person name="Gearin G."/>
            <person name="Gellesch M."/>
            <person name="Goldberg J."/>
            <person name="Griggs A."/>
            <person name="Gujja S."/>
            <person name="Heiman D."/>
            <person name="Howarth C."/>
            <person name="Larson L."/>
            <person name="Lui A."/>
            <person name="MacDonald P.J.P."/>
            <person name="Montmayeur A."/>
            <person name="Murphy C."/>
            <person name="Neiman D."/>
            <person name="Pearson M."/>
            <person name="Priest M."/>
            <person name="Roberts A."/>
            <person name="Saif S."/>
            <person name="Shea T."/>
            <person name="Shenoy N."/>
            <person name="Sisk P."/>
            <person name="Stolte C."/>
            <person name="Sykes S."/>
            <person name="Wortman J."/>
            <person name="Nusbaum C."/>
            <person name="Birren B."/>
        </authorList>
    </citation>
    <scope>NUCLEOTIDE SEQUENCE [LARGE SCALE GENOMIC DNA]</scope>
    <source>
        <strain evidence="1 2">YIT 12060</strain>
    </source>
</reference>
<evidence type="ECO:0008006" key="3">
    <source>
        <dbReference type="Google" id="ProtNLM"/>
    </source>
</evidence>
<dbReference type="HOGENOM" id="CLU_443231_0_0_10"/>
<dbReference type="STRING" id="742725.HMPREF9450_00159"/>
<evidence type="ECO:0000313" key="2">
    <source>
        <dbReference type="Proteomes" id="UP000006008"/>
    </source>
</evidence>
<name>G5H5E9_9BACT</name>
<sequence>MKMKNTVRQSIILGMVGTAVYFCVGCSAKQDTSKSTAPVEVFLNATAQQEPAASLAPGTKTIIGGDRLDKVFWSERDTISVYWRASGSTDALNSGQRFHCYQYSPSVSTFATQMDVMAPGSYDYYAAFPRPAAVSGTQVSYDLPALQDGTYDMRSGQSYSAPYTGNLDYMLAEPLTGRPGLASDNAMTMNFIHQCHVMRIQVPTGRNRWGRPIRKLRVEFPSPVVGRMTMDLTAPTAAPSLSDGSNTVTAELRQSFDESAEDASDGKYVWLFLCPGTVNGTVRFIAYDEDGNRITSISQQINRKLEAGRITPVNLTIPGSLSITRLTFSIAGNNLGETPNTFTVKAPDGALFSDGSNTQNFTVNAGNNYAVSFYNQTNGVNHSELIRTGGLTFTYDSDNAIVSETRQVAFTEEGSVAVGLTVPYLYFEDFANVSGNDSHADDKGDSAYGMDAAGLPGWTGSRWKTAANTSLEVRTYIGSSTIIGRQDNRYGRVDSPPLNGIKPGKTLNLKLFYDAGSTTDASSGTTTCKFATTTQTGAIAGGYGYPGSPPSPLLETYNPAAGGSPTNMTVKDHTNDLSGCTSTTRLTWFIDYTRTGTTVTAKTFYFYLDNIRVSIR</sequence>
<gene>
    <name evidence="1" type="ORF">HMPREF9450_00159</name>
</gene>
<dbReference type="PATRIC" id="fig|742725.3.peg.180"/>
<dbReference type="AlphaFoldDB" id="G5H5E9"/>
<keyword evidence="2" id="KW-1185">Reference proteome</keyword>
<protein>
    <recommendedName>
        <fullName evidence="3">Fimbrillin family protein</fullName>
    </recommendedName>
</protein>
<organism evidence="1 2">
    <name type="scientific">Alistipes indistinctus YIT 12060</name>
    <dbReference type="NCBI Taxonomy" id="742725"/>
    <lineage>
        <taxon>Bacteria</taxon>
        <taxon>Pseudomonadati</taxon>
        <taxon>Bacteroidota</taxon>
        <taxon>Bacteroidia</taxon>
        <taxon>Bacteroidales</taxon>
        <taxon>Rikenellaceae</taxon>
        <taxon>Alistipes</taxon>
    </lineage>
</organism>
<accession>G5H5E9</accession>
<comment type="caution">
    <text evidence="1">The sequence shown here is derived from an EMBL/GenBank/DDBJ whole genome shotgun (WGS) entry which is preliminary data.</text>
</comment>
<dbReference type="Proteomes" id="UP000006008">
    <property type="component" value="Unassembled WGS sequence"/>
</dbReference>
<evidence type="ECO:0000313" key="1">
    <source>
        <dbReference type="EMBL" id="EHB93388.1"/>
    </source>
</evidence>